<feature type="domain" description="AGC-kinase C-terminal" evidence="7">
    <location>
        <begin position="285"/>
        <end position="361"/>
    </location>
</feature>
<dbReference type="Gene3D" id="1.10.510.10">
    <property type="entry name" value="Transferase(Phosphotransferase) domain 1"/>
    <property type="match status" value="1"/>
</dbReference>
<evidence type="ECO:0000256" key="4">
    <source>
        <dbReference type="ARBA" id="ARBA00022777"/>
    </source>
</evidence>
<keyword evidence="4 8" id="KW-0418">Kinase</keyword>
<dbReference type="InterPro" id="IPR011009">
    <property type="entry name" value="Kinase-like_dom_sf"/>
</dbReference>
<dbReference type="GO" id="GO:0005524">
    <property type="term" value="F:ATP binding"/>
    <property type="evidence" value="ECO:0007669"/>
    <property type="project" value="UniProtKB-KW"/>
</dbReference>
<keyword evidence="2" id="KW-0808">Transferase</keyword>
<dbReference type="Pfam" id="PF00069">
    <property type="entry name" value="Pkinase"/>
    <property type="match status" value="1"/>
</dbReference>
<reference evidence="8" key="1">
    <citation type="submission" date="2022-06" db="EMBL/GenBank/DDBJ databases">
        <authorList>
            <consortium name="SYNGENTA / RWTH Aachen University"/>
        </authorList>
    </citation>
    <scope>NUCLEOTIDE SEQUENCE</scope>
</reference>
<feature type="domain" description="Protein kinase" evidence="6">
    <location>
        <begin position="30"/>
        <end position="285"/>
    </location>
</feature>
<evidence type="ECO:0000256" key="2">
    <source>
        <dbReference type="ARBA" id="ARBA00022679"/>
    </source>
</evidence>
<dbReference type="PROSITE" id="PS50011">
    <property type="entry name" value="PROTEIN_KINASE_DOM"/>
    <property type="match status" value="1"/>
</dbReference>
<keyword evidence="5" id="KW-0067">ATP-binding</keyword>
<dbReference type="AlphaFoldDB" id="A0AAV0BSE7"/>
<dbReference type="EMBL" id="CALTRL010006095">
    <property type="protein sequence ID" value="CAH7689572.1"/>
    <property type="molecule type" value="Genomic_DNA"/>
</dbReference>
<comment type="caution">
    <text evidence="8">The sequence shown here is derived from an EMBL/GenBank/DDBJ whole genome shotgun (WGS) entry which is preliminary data.</text>
</comment>
<dbReference type="GO" id="GO:0004674">
    <property type="term" value="F:protein serine/threonine kinase activity"/>
    <property type="evidence" value="ECO:0007669"/>
    <property type="project" value="UniProtKB-KW"/>
</dbReference>
<protein>
    <submittedName>
        <fullName evidence="8">Kinase-like domain-containing protein</fullName>
    </submittedName>
</protein>
<proteinExistence type="predicted"/>
<evidence type="ECO:0000313" key="9">
    <source>
        <dbReference type="Proteomes" id="UP001153365"/>
    </source>
</evidence>
<dbReference type="PROSITE" id="PS51285">
    <property type="entry name" value="AGC_KINASE_CTER"/>
    <property type="match status" value="1"/>
</dbReference>
<dbReference type="InterPro" id="IPR000961">
    <property type="entry name" value="AGC-kinase_C"/>
</dbReference>
<dbReference type="Proteomes" id="UP001153365">
    <property type="component" value="Unassembled WGS sequence"/>
</dbReference>
<keyword evidence="1" id="KW-0723">Serine/threonine-protein kinase</keyword>
<sequence length="361" mass="42087">MLPTTLPVDWQYISSTFHLPNPGHKKISDFQLTKVIGTGDVSRVWLARRKVDNLPCAIKVMQKKYYIDTRTSERALDELEILQSLRHQFIVSIRGAFSNNSYLFLEMDFASRKTLRHIIENHPEMSRANIRFYISQIAIALDFLHSKQILFRDLRPSNVLIDSEGYIKLTDFGSAIRIPDGVCNMPFINRNIFYSAPEIFTNRYDFSADWWSLGVIMFKMAYMGLPFGHPIPPLAFNLKEILYERLTFPCRIGSPGEKLLRRLLSRDPSDRHLSICDIKEEHFFTTLDWDKLLSREMKPPYLPSEISIPWDSSLHPTSPESERQSRTLKDVQIHSDDLNLEQNKSEDDDIFSAFTYTEDRL</sequence>
<organism evidence="8 9">
    <name type="scientific">Phakopsora pachyrhizi</name>
    <name type="common">Asian soybean rust disease fungus</name>
    <dbReference type="NCBI Taxonomy" id="170000"/>
    <lineage>
        <taxon>Eukaryota</taxon>
        <taxon>Fungi</taxon>
        <taxon>Dikarya</taxon>
        <taxon>Basidiomycota</taxon>
        <taxon>Pucciniomycotina</taxon>
        <taxon>Pucciniomycetes</taxon>
        <taxon>Pucciniales</taxon>
        <taxon>Phakopsoraceae</taxon>
        <taxon>Phakopsora</taxon>
    </lineage>
</organism>
<evidence type="ECO:0000259" key="6">
    <source>
        <dbReference type="PROSITE" id="PS50011"/>
    </source>
</evidence>
<name>A0AAV0BSE7_PHAPC</name>
<gene>
    <name evidence="8" type="ORF">PPACK8108_LOCUS24678</name>
</gene>
<dbReference type="InterPro" id="IPR000719">
    <property type="entry name" value="Prot_kinase_dom"/>
</dbReference>
<evidence type="ECO:0000256" key="3">
    <source>
        <dbReference type="ARBA" id="ARBA00022741"/>
    </source>
</evidence>
<evidence type="ECO:0000256" key="5">
    <source>
        <dbReference type="ARBA" id="ARBA00022840"/>
    </source>
</evidence>
<evidence type="ECO:0000259" key="7">
    <source>
        <dbReference type="PROSITE" id="PS51285"/>
    </source>
</evidence>
<dbReference type="SUPFAM" id="SSF56112">
    <property type="entry name" value="Protein kinase-like (PK-like)"/>
    <property type="match status" value="1"/>
</dbReference>
<evidence type="ECO:0000313" key="8">
    <source>
        <dbReference type="EMBL" id="CAH7689572.1"/>
    </source>
</evidence>
<keyword evidence="3" id="KW-0547">Nucleotide-binding</keyword>
<keyword evidence="9" id="KW-1185">Reference proteome</keyword>
<dbReference type="Gene3D" id="3.30.200.20">
    <property type="entry name" value="Phosphorylase Kinase, domain 1"/>
    <property type="match status" value="1"/>
</dbReference>
<dbReference type="PANTHER" id="PTHR24351">
    <property type="entry name" value="RIBOSOMAL PROTEIN S6 KINASE"/>
    <property type="match status" value="1"/>
</dbReference>
<evidence type="ECO:0000256" key="1">
    <source>
        <dbReference type="ARBA" id="ARBA00022527"/>
    </source>
</evidence>
<accession>A0AAV0BSE7</accession>